<organism evidence="2 3">
    <name type="scientific">Roseibacillus persicicus</name>
    <dbReference type="NCBI Taxonomy" id="454148"/>
    <lineage>
        <taxon>Bacteria</taxon>
        <taxon>Pseudomonadati</taxon>
        <taxon>Verrucomicrobiota</taxon>
        <taxon>Verrucomicrobiia</taxon>
        <taxon>Verrucomicrobiales</taxon>
        <taxon>Verrucomicrobiaceae</taxon>
        <taxon>Roseibacillus</taxon>
    </lineage>
</organism>
<protein>
    <recommendedName>
        <fullName evidence="1">J domain-containing protein</fullName>
    </recommendedName>
</protein>
<accession>A0A918TX95</accession>
<dbReference type="EMBL" id="BMXI01000023">
    <property type="protein sequence ID" value="GHC67121.1"/>
    <property type="molecule type" value="Genomic_DNA"/>
</dbReference>
<sequence>MNHWEVLGIPVQLAVASAEVEAAFRVASEGAHPDAGGERGQFERLREAYDGLRDDYQRLEQWLRVHEVAVAHSGAVSEEVGGMFARVSEVLAGVDDWLGKGGAVSSALGKALWQKEGFAWKSRVEELLQEVNDWKERVTASFSKLEGQARLGEFEEALRVRGELGFLRKWKAQLQSCYGKLWEGLV</sequence>
<gene>
    <name evidence="2" type="ORF">GCM10007100_38880</name>
</gene>
<reference evidence="2" key="2">
    <citation type="submission" date="2020-09" db="EMBL/GenBank/DDBJ databases">
        <authorList>
            <person name="Sun Q."/>
            <person name="Kim S."/>
        </authorList>
    </citation>
    <scope>NUCLEOTIDE SEQUENCE</scope>
    <source>
        <strain evidence="2">KCTC 12988</strain>
    </source>
</reference>
<proteinExistence type="predicted"/>
<comment type="caution">
    <text evidence="2">The sequence shown here is derived from an EMBL/GenBank/DDBJ whole genome shotgun (WGS) entry which is preliminary data.</text>
</comment>
<evidence type="ECO:0000313" key="2">
    <source>
        <dbReference type="EMBL" id="GHC67121.1"/>
    </source>
</evidence>
<dbReference type="InterPro" id="IPR001623">
    <property type="entry name" value="DnaJ_domain"/>
</dbReference>
<dbReference type="RefSeq" id="WP_189574198.1">
    <property type="nucleotide sequence ID" value="NZ_BMXI01000023.1"/>
</dbReference>
<dbReference type="Gene3D" id="1.10.287.110">
    <property type="entry name" value="DnaJ domain"/>
    <property type="match status" value="1"/>
</dbReference>
<keyword evidence="3" id="KW-1185">Reference proteome</keyword>
<dbReference type="PROSITE" id="PS50076">
    <property type="entry name" value="DNAJ_2"/>
    <property type="match status" value="1"/>
</dbReference>
<dbReference type="Proteomes" id="UP000644507">
    <property type="component" value="Unassembled WGS sequence"/>
</dbReference>
<dbReference type="AlphaFoldDB" id="A0A918TX95"/>
<evidence type="ECO:0000259" key="1">
    <source>
        <dbReference type="PROSITE" id="PS50076"/>
    </source>
</evidence>
<dbReference type="InterPro" id="IPR036869">
    <property type="entry name" value="J_dom_sf"/>
</dbReference>
<evidence type="ECO:0000313" key="3">
    <source>
        <dbReference type="Proteomes" id="UP000644507"/>
    </source>
</evidence>
<dbReference type="SUPFAM" id="SSF46565">
    <property type="entry name" value="Chaperone J-domain"/>
    <property type="match status" value="1"/>
</dbReference>
<feature type="domain" description="J" evidence="1">
    <location>
        <begin position="2"/>
        <end position="57"/>
    </location>
</feature>
<name>A0A918TX95_9BACT</name>
<reference evidence="2" key="1">
    <citation type="journal article" date="2014" name="Int. J. Syst. Evol. Microbiol.">
        <title>Complete genome sequence of Corynebacterium casei LMG S-19264T (=DSM 44701T), isolated from a smear-ripened cheese.</title>
        <authorList>
            <consortium name="US DOE Joint Genome Institute (JGI-PGF)"/>
            <person name="Walter F."/>
            <person name="Albersmeier A."/>
            <person name="Kalinowski J."/>
            <person name="Ruckert C."/>
        </authorList>
    </citation>
    <scope>NUCLEOTIDE SEQUENCE</scope>
    <source>
        <strain evidence="2">KCTC 12988</strain>
    </source>
</reference>